<evidence type="ECO:0000256" key="2">
    <source>
        <dbReference type="ARBA" id="ARBA00022703"/>
    </source>
</evidence>
<name>A0A668AC87_9TELE</name>
<reference evidence="3" key="3">
    <citation type="submission" date="2025-09" db="UniProtKB">
        <authorList>
            <consortium name="Ensembl"/>
        </authorList>
    </citation>
    <scope>IDENTIFICATION</scope>
</reference>
<evidence type="ECO:0000313" key="4">
    <source>
        <dbReference type="Proteomes" id="UP000472263"/>
    </source>
</evidence>
<dbReference type="InParanoid" id="A0A668AC87"/>
<reference evidence="3" key="2">
    <citation type="submission" date="2025-08" db="UniProtKB">
        <authorList>
            <consortium name="Ensembl"/>
        </authorList>
    </citation>
    <scope>IDENTIFICATION</scope>
</reference>
<reference evidence="3" key="1">
    <citation type="submission" date="2019-06" db="EMBL/GenBank/DDBJ databases">
        <authorList>
            <consortium name="Wellcome Sanger Institute Data Sharing"/>
        </authorList>
    </citation>
    <scope>NUCLEOTIDE SEQUENCE [LARGE SCALE GENOMIC DNA]</scope>
</reference>
<keyword evidence="4" id="KW-1185">Reference proteome</keyword>
<dbReference type="AlphaFoldDB" id="A0A668AC87"/>
<dbReference type="Gene3D" id="1.10.437.10">
    <property type="entry name" value="Blc2-like"/>
    <property type="match status" value="1"/>
</dbReference>
<keyword evidence="2" id="KW-0053">Apoptosis</keyword>
<evidence type="ECO:0000313" key="3">
    <source>
        <dbReference type="Ensembl" id="ENSMMDP00005042551.1"/>
    </source>
</evidence>
<proteinExistence type="predicted"/>
<dbReference type="GeneTree" id="ENSGT00940000178960"/>
<dbReference type="PROSITE" id="PS50062">
    <property type="entry name" value="BCL2_FAMILY"/>
    <property type="match status" value="1"/>
</dbReference>
<dbReference type="Ensembl" id="ENSMMDT00005043416.1">
    <property type="protein sequence ID" value="ENSMMDP00005042551.1"/>
    <property type="gene ID" value="ENSMMDG00005019618.1"/>
</dbReference>
<dbReference type="PANTHER" id="PTHR14965">
    <property type="entry name" value="SI:CH73-248E21.1"/>
    <property type="match status" value="1"/>
</dbReference>
<protein>
    <submittedName>
        <fullName evidence="3">Uncharacterized LOC115360795</fullName>
    </submittedName>
</protein>
<dbReference type="Proteomes" id="UP000472263">
    <property type="component" value="Chromosome 6"/>
</dbReference>
<gene>
    <name evidence="3" type="primary">si:ch211-218c6.8</name>
</gene>
<dbReference type="InterPro" id="IPR002475">
    <property type="entry name" value="Bcl2-like"/>
</dbReference>
<sequence length="263" mass="29751">MAAVDDVEESEEFRLLEAYCAKRTQQRLHPSIDSDLCLRGLVQFESGGAGIRSSDENQNSLWNRFRMNFMRTASENDEPGVRSASAAGLINVTQLCVDTLEEQGADASLSGVADKLIHLADSAVVLEEALTRDELDGKDEIIQKLVELLKKSGDVMDKKIKENKVFQQQLQTNFNYALYERLISSLQSMVDVGPASGAARCEDRIERQKIVWAFEVTSRLSTMDIIPRRRFLGFAERYLRMHHSAWVQQRGGWEKAFESDDID</sequence>
<dbReference type="SUPFAM" id="SSF56854">
    <property type="entry name" value="Bcl-2 inhibitors of programmed cell death"/>
    <property type="match status" value="1"/>
</dbReference>
<accession>A0A668AC87</accession>
<dbReference type="GO" id="GO:2001236">
    <property type="term" value="P:regulation of extrinsic apoptotic signaling pathway"/>
    <property type="evidence" value="ECO:0007669"/>
    <property type="project" value="TreeGrafter"/>
</dbReference>
<dbReference type="GO" id="GO:0006915">
    <property type="term" value="P:apoptotic process"/>
    <property type="evidence" value="ECO:0007669"/>
    <property type="project" value="UniProtKB-KW"/>
</dbReference>
<evidence type="ECO:0000256" key="1">
    <source>
        <dbReference type="ARBA" id="ARBA00022553"/>
    </source>
</evidence>
<dbReference type="PANTHER" id="PTHR14965:SF1">
    <property type="entry name" value="APOPTOSIS FACILITATOR BCL-2-LIKE PROTEIN 14"/>
    <property type="match status" value="1"/>
</dbReference>
<dbReference type="OrthoDB" id="9948726at2759"/>
<dbReference type="InterPro" id="IPR036834">
    <property type="entry name" value="Bcl-2-like_sf"/>
</dbReference>
<keyword evidence="1" id="KW-0597">Phosphoprotein</keyword>
<organism evidence="3 4">
    <name type="scientific">Myripristis murdjan</name>
    <name type="common">pinecone soldierfish</name>
    <dbReference type="NCBI Taxonomy" id="586833"/>
    <lineage>
        <taxon>Eukaryota</taxon>
        <taxon>Metazoa</taxon>
        <taxon>Chordata</taxon>
        <taxon>Craniata</taxon>
        <taxon>Vertebrata</taxon>
        <taxon>Euteleostomi</taxon>
        <taxon>Actinopterygii</taxon>
        <taxon>Neopterygii</taxon>
        <taxon>Teleostei</taxon>
        <taxon>Neoteleostei</taxon>
        <taxon>Acanthomorphata</taxon>
        <taxon>Holocentriformes</taxon>
        <taxon>Holocentridae</taxon>
        <taxon>Myripristis</taxon>
    </lineage>
</organism>